<feature type="domain" description="FAD-binding PCMH-type" evidence="3">
    <location>
        <begin position="1"/>
        <end position="163"/>
    </location>
</feature>
<dbReference type="PANTHER" id="PTHR42659:SF9">
    <property type="entry name" value="XANTHINE DEHYDROGENASE FAD-BINDING SUBUNIT XDHB-RELATED"/>
    <property type="match status" value="1"/>
</dbReference>
<dbReference type="InterPro" id="IPR016169">
    <property type="entry name" value="FAD-bd_PCMH_sub2"/>
</dbReference>
<dbReference type="Gene3D" id="3.30.390.50">
    <property type="entry name" value="CO dehydrogenase flavoprotein, C-terminal domain"/>
    <property type="match status" value="1"/>
</dbReference>
<dbReference type="SMART" id="SM01092">
    <property type="entry name" value="CO_deh_flav_C"/>
    <property type="match status" value="1"/>
</dbReference>
<evidence type="ECO:0000313" key="4">
    <source>
        <dbReference type="EMBL" id="HIX71881.1"/>
    </source>
</evidence>
<dbReference type="Proteomes" id="UP000886805">
    <property type="component" value="Unassembled WGS sequence"/>
</dbReference>
<dbReference type="EMBL" id="DXEQ01000074">
    <property type="protein sequence ID" value="HIX71881.1"/>
    <property type="molecule type" value="Genomic_DNA"/>
</dbReference>
<protein>
    <submittedName>
        <fullName evidence="4">FAD binding domain-containing protein</fullName>
    </submittedName>
</protein>
<dbReference type="PROSITE" id="PS51387">
    <property type="entry name" value="FAD_PCMH"/>
    <property type="match status" value="1"/>
</dbReference>
<evidence type="ECO:0000256" key="1">
    <source>
        <dbReference type="ARBA" id="ARBA00022630"/>
    </source>
</evidence>
<evidence type="ECO:0000259" key="3">
    <source>
        <dbReference type="PROSITE" id="PS51387"/>
    </source>
</evidence>
<accession>A0A9D1X3N5</accession>
<dbReference type="Gene3D" id="3.30.465.10">
    <property type="match status" value="1"/>
</dbReference>
<dbReference type="InterPro" id="IPR016166">
    <property type="entry name" value="FAD-bd_PCMH"/>
</dbReference>
<dbReference type="Pfam" id="PF03450">
    <property type="entry name" value="CO_deh_flav_C"/>
    <property type="match status" value="1"/>
</dbReference>
<dbReference type="Pfam" id="PF00941">
    <property type="entry name" value="FAD_binding_5"/>
    <property type="match status" value="1"/>
</dbReference>
<dbReference type="SUPFAM" id="SSF56176">
    <property type="entry name" value="FAD-binding/transporter-associated domain-like"/>
    <property type="match status" value="1"/>
</dbReference>
<dbReference type="InterPro" id="IPR051312">
    <property type="entry name" value="Diverse_Substr_Oxidored"/>
</dbReference>
<dbReference type="InterPro" id="IPR002346">
    <property type="entry name" value="Mopterin_DH_FAD-bd"/>
</dbReference>
<dbReference type="InterPro" id="IPR036318">
    <property type="entry name" value="FAD-bd_PCMH-like_sf"/>
</dbReference>
<name>A0A9D1X3N5_9FIRM</name>
<proteinExistence type="predicted"/>
<sequence length="265" mass="29663">MYTIKNYVTADSLEQAAALRQKGRNNVIIGGNLWLKMGHRSIQNAIDLSRLQLDMIEEDDREFHIGCMVTLRQLEVHEGLNRTFGNVFKEAVRHIVGVQFRNLATVGGSIFPRFGFSDVLTAFMACDSEVELYRGGRIPVRTFAGMPLDDDILTHIHIKKDGRKVCYQSYRITETDFPALTCAVARTENGFETVLGARPKRAVCTAGPALEAPFDGEKLQAYARAVADQTEFGSNMRGSAAYRRELAAVLIRRALKELTEDKTCR</sequence>
<reference evidence="4" key="2">
    <citation type="submission" date="2021-04" db="EMBL/GenBank/DDBJ databases">
        <authorList>
            <person name="Gilroy R."/>
        </authorList>
    </citation>
    <scope>NUCLEOTIDE SEQUENCE</scope>
    <source>
        <strain evidence="4">ChiSxjej3B15-1167</strain>
    </source>
</reference>
<dbReference type="GO" id="GO:0071949">
    <property type="term" value="F:FAD binding"/>
    <property type="evidence" value="ECO:0007669"/>
    <property type="project" value="InterPro"/>
</dbReference>
<dbReference type="AlphaFoldDB" id="A0A9D1X3N5"/>
<keyword evidence="2" id="KW-0560">Oxidoreductase</keyword>
<dbReference type="SUPFAM" id="SSF55447">
    <property type="entry name" value="CO dehydrogenase flavoprotein C-terminal domain-like"/>
    <property type="match status" value="1"/>
</dbReference>
<dbReference type="InterPro" id="IPR005107">
    <property type="entry name" value="CO_DH_flav_C"/>
</dbReference>
<dbReference type="PANTHER" id="PTHR42659">
    <property type="entry name" value="XANTHINE DEHYDROGENASE SUBUNIT C-RELATED"/>
    <property type="match status" value="1"/>
</dbReference>
<evidence type="ECO:0000313" key="5">
    <source>
        <dbReference type="Proteomes" id="UP000886805"/>
    </source>
</evidence>
<reference evidence="4" key="1">
    <citation type="journal article" date="2021" name="PeerJ">
        <title>Extensive microbial diversity within the chicken gut microbiome revealed by metagenomics and culture.</title>
        <authorList>
            <person name="Gilroy R."/>
            <person name="Ravi A."/>
            <person name="Getino M."/>
            <person name="Pursley I."/>
            <person name="Horton D.L."/>
            <person name="Alikhan N.F."/>
            <person name="Baker D."/>
            <person name="Gharbi K."/>
            <person name="Hall N."/>
            <person name="Watson M."/>
            <person name="Adriaenssens E.M."/>
            <person name="Foster-Nyarko E."/>
            <person name="Jarju S."/>
            <person name="Secka A."/>
            <person name="Antonio M."/>
            <person name="Oren A."/>
            <person name="Chaudhuri R.R."/>
            <person name="La Ragione R."/>
            <person name="Hildebrand F."/>
            <person name="Pallen M.J."/>
        </authorList>
    </citation>
    <scope>NUCLEOTIDE SEQUENCE</scope>
    <source>
        <strain evidence="4">ChiSxjej3B15-1167</strain>
    </source>
</reference>
<comment type="caution">
    <text evidence="4">The sequence shown here is derived from an EMBL/GenBank/DDBJ whole genome shotgun (WGS) entry which is preliminary data.</text>
</comment>
<gene>
    <name evidence="4" type="ORF">H9849_02550</name>
</gene>
<evidence type="ECO:0000256" key="2">
    <source>
        <dbReference type="ARBA" id="ARBA00023002"/>
    </source>
</evidence>
<organism evidence="4 5">
    <name type="scientific">Candidatus Anaerobutyricum stercoripullorum</name>
    <dbReference type="NCBI Taxonomy" id="2838456"/>
    <lineage>
        <taxon>Bacteria</taxon>
        <taxon>Bacillati</taxon>
        <taxon>Bacillota</taxon>
        <taxon>Clostridia</taxon>
        <taxon>Lachnospirales</taxon>
        <taxon>Lachnospiraceae</taxon>
        <taxon>Anaerobutyricum</taxon>
    </lineage>
</organism>
<dbReference type="InterPro" id="IPR036683">
    <property type="entry name" value="CO_DH_flav_C_dom_sf"/>
</dbReference>
<keyword evidence="1" id="KW-0285">Flavoprotein</keyword>
<dbReference type="GO" id="GO:0016491">
    <property type="term" value="F:oxidoreductase activity"/>
    <property type="evidence" value="ECO:0007669"/>
    <property type="project" value="UniProtKB-KW"/>
</dbReference>